<evidence type="ECO:0000256" key="1">
    <source>
        <dbReference type="SAM" id="MobiDB-lite"/>
    </source>
</evidence>
<keyword evidence="4" id="KW-1185">Reference proteome</keyword>
<dbReference type="Proteomes" id="UP000807769">
    <property type="component" value="Unassembled WGS sequence"/>
</dbReference>
<dbReference type="EMBL" id="JABBWG010000007">
    <property type="protein sequence ID" value="KAG1820940.1"/>
    <property type="molecule type" value="Genomic_DNA"/>
</dbReference>
<feature type="chain" id="PRO_5040189680" evidence="2">
    <location>
        <begin position="21"/>
        <end position="278"/>
    </location>
</feature>
<gene>
    <name evidence="3" type="ORF">BJ212DRAFT_1297417</name>
</gene>
<dbReference type="GeneID" id="64626616"/>
<protein>
    <submittedName>
        <fullName evidence="3">Uncharacterized protein</fullName>
    </submittedName>
</protein>
<feature type="region of interest" description="Disordered" evidence="1">
    <location>
        <begin position="134"/>
        <end position="153"/>
    </location>
</feature>
<evidence type="ECO:0000313" key="4">
    <source>
        <dbReference type="Proteomes" id="UP000807769"/>
    </source>
</evidence>
<keyword evidence="2" id="KW-0732">Signal</keyword>
<feature type="signal peptide" evidence="2">
    <location>
        <begin position="1"/>
        <end position="20"/>
    </location>
</feature>
<sequence>MWILLDILWILLVLIPMVSCGAHSSWAGTTDGQGLNQHCATCSFFKRSSIVASQRRLQWARDATLANFDRSESWSGNMSQRIFPVRSNTTHTSFDGPNLVASELQPHLFHTSDLETRAMDREGLDSGDGFDHIHHSTVSEEPTLPPRRHFPRSFNNIEHSAEDLDGSHQKSETEVQRLVREVLQADDFNVKHLDGFLVKRNENGRKVNFPDDWVESTITIDIPTKSKEEASKAYTVASFHYQPLIDVIHAAFADVQAGTFHLFPFKWLWRDPLDNHQE</sequence>
<evidence type="ECO:0000256" key="2">
    <source>
        <dbReference type="SAM" id="SignalP"/>
    </source>
</evidence>
<name>A0A9P7EHC8_9AGAM</name>
<proteinExistence type="predicted"/>
<dbReference type="OrthoDB" id="3208495at2759"/>
<dbReference type="AlphaFoldDB" id="A0A9P7EHC8"/>
<evidence type="ECO:0000313" key="3">
    <source>
        <dbReference type="EMBL" id="KAG1820940.1"/>
    </source>
</evidence>
<reference evidence="3" key="1">
    <citation type="journal article" date="2020" name="New Phytol.">
        <title>Comparative genomics reveals dynamic genome evolution in host specialist ectomycorrhizal fungi.</title>
        <authorList>
            <person name="Lofgren L.A."/>
            <person name="Nguyen N.H."/>
            <person name="Vilgalys R."/>
            <person name="Ruytinx J."/>
            <person name="Liao H.L."/>
            <person name="Branco S."/>
            <person name="Kuo A."/>
            <person name="LaButti K."/>
            <person name="Lipzen A."/>
            <person name="Andreopoulos W."/>
            <person name="Pangilinan J."/>
            <person name="Riley R."/>
            <person name="Hundley H."/>
            <person name="Na H."/>
            <person name="Barry K."/>
            <person name="Grigoriev I.V."/>
            <person name="Stajich J.E."/>
            <person name="Kennedy P.G."/>
        </authorList>
    </citation>
    <scope>NUCLEOTIDE SEQUENCE</scope>
    <source>
        <strain evidence="3">MN1</strain>
    </source>
</reference>
<comment type="caution">
    <text evidence="3">The sequence shown here is derived from an EMBL/GenBank/DDBJ whole genome shotgun (WGS) entry which is preliminary data.</text>
</comment>
<organism evidence="3 4">
    <name type="scientific">Suillus subaureus</name>
    <dbReference type="NCBI Taxonomy" id="48587"/>
    <lineage>
        <taxon>Eukaryota</taxon>
        <taxon>Fungi</taxon>
        <taxon>Dikarya</taxon>
        <taxon>Basidiomycota</taxon>
        <taxon>Agaricomycotina</taxon>
        <taxon>Agaricomycetes</taxon>
        <taxon>Agaricomycetidae</taxon>
        <taxon>Boletales</taxon>
        <taxon>Suillineae</taxon>
        <taxon>Suillaceae</taxon>
        <taxon>Suillus</taxon>
    </lineage>
</organism>
<dbReference type="RefSeq" id="XP_041196007.1">
    <property type="nucleotide sequence ID" value="XM_041332599.1"/>
</dbReference>
<accession>A0A9P7EHC8</accession>